<dbReference type="PANTHER" id="PTHR31600:SF2">
    <property type="entry name" value="GAMETE ENRICHED GENE 10 PROTEIN-RELATED"/>
    <property type="match status" value="1"/>
</dbReference>
<feature type="region of interest" description="Disordered" evidence="1">
    <location>
        <begin position="92"/>
        <end position="144"/>
    </location>
</feature>
<keyword evidence="2" id="KW-1133">Transmembrane helix</keyword>
<name>A0A0D2J7X6_9CHLO</name>
<gene>
    <name evidence="3" type="ORF">MNEG_12075</name>
</gene>
<dbReference type="AlphaFoldDB" id="A0A0D2J7X6"/>
<keyword evidence="2" id="KW-0472">Membrane</keyword>
<evidence type="ECO:0000256" key="1">
    <source>
        <dbReference type="SAM" id="MobiDB-lite"/>
    </source>
</evidence>
<dbReference type="RefSeq" id="XP_013894907.1">
    <property type="nucleotide sequence ID" value="XM_014039453.1"/>
</dbReference>
<organism evidence="3 4">
    <name type="scientific">Monoraphidium neglectum</name>
    <dbReference type="NCBI Taxonomy" id="145388"/>
    <lineage>
        <taxon>Eukaryota</taxon>
        <taxon>Viridiplantae</taxon>
        <taxon>Chlorophyta</taxon>
        <taxon>core chlorophytes</taxon>
        <taxon>Chlorophyceae</taxon>
        <taxon>CS clade</taxon>
        <taxon>Sphaeropleales</taxon>
        <taxon>Selenastraceae</taxon>
        <taxon>Monoraphidium</taxon>
    </lineage>
</organism>
<keyword evidence="4" id="KW-1185">Reference proteome</keyword>
<protein>
    <submittedName>
        <fullName evidence="3">Uncharacterized protein</fullName>
    </submittedName>
</protein>
<dbReference type="InterPro" id="IPR052994">
    <property type="entry name" value="Tiny_macrocysts_regulators"/>
</dbReference>
<reference evidence="3 4" key="1">
    <citation type="journal article" date="2013" name="BMC Genomics">
        <title>Reconstruction of the lipid metabolism for the microalga Monoraphidium neglectum from its genome sequence reveals characteristics suitable for biofuel production.</title>
        <authorList>
            <person name="Bogen C."/>
            <person name="Al-Dilaimi A."/>
            <person name="Albersmeier A."/>
            <person name="Wichmann J."/>
            <person name="Grundmann M."/>
            <person name="Rupp O."/>
            <person name="Lauersen K.J."/>
            <person name="Blifernez-Klassen O."/>
            <person name="Kalinowski J."/>
            <person name="Goesmann A."/>
            <person name="Mussgnug J.H."/>
            <person name="Kruse O."/>
        </authorList>
    </citation>
    <scope>NUCLEOTIDE SEQUENCE [LARGE SCALE GENOMIC DNA]</scope>
    <source>
        <strain evidence="3 4">SAG 48.87</strain>
    </source>
</reference>
<feature type="compositionally biased region" description="Basic residues" evidence="1">
    <location>
        <begin position="125"/>
        <end position="138"/>
    </location>
</feature>
<evidence type="ECO:0000256" key="2">
    <source>
        <dbReference type="SAM" id="Phobius"/>
    </source>
</evidence>
<sequence>MSMLLVALLVVETVCLQGVALAYQLYLVRTANLQHMRRFSVFLALPSAAVRAMATRQLVVDDDTEDAAEGDDDNAEALMAAAAAAAGSAGATTADRGRSLQQKSVRMSVVGDEDGSGDEGGGESKKKKGSSASKRVRSGKAASQLEEKKAKGFGQWLSAALFGWLHATMKVNGKKLTPSNTVVGLFMLPLLAWAAAVIIIFGVTFVRLGSLQGPLASLNAAAHVTYRISRVRLMGNKLAFAADTKDNVNYRADLVQELALLKDEYSALLYGGRVSTVANVSFDTLAPAGAFSSPQFSNLFFRTRECLRDDQTSCYAEGHPYYQITHSGLDALVMRFLETYEAFSMLPDDLAFGNHTLYNFLTNVGGRDMYEGMGRAIKMFEDFTISKFQGVTRLHQVLPYTRLLLVESRDIAGMLSQLPAEVSVEDTVKVHVLGLQPRTDGRCSTMAAAGGASGAGALSMAPPAWVAGGGGEGGVGPTSIFGTTWK</sequence>
<dbReference type="PANTHER" id="PTHR31600">
    <property type="entry name" value="TINY MACROCYSTS PROTEIN B-RELATED"/>
    <property type="match status" value="1"/>
</dbReference>
<dbReference type="KEGG" id="mng:MNEG_12075"/>
<evidence type="ECO:0000313" key="4">
    <source>
        <dbReference type="Proteomes" id="UP000054498"/>
    </source>
</evidence>
<proteinExistence type="predicted"/>
<feature type="compositionally biased region" description="Acidic residues" evidence="1">
    <location>
        <begin position="111"/>
        <end position="121"/>
    </location>
</feature>
<accession>A0A0D2J7X6</accession>
<dbReference type="GeneID" id="25729401"/>
<keyword evidence="2" id="KW-0812">Transmembrane</keyword>
<dbReference type="Proteomes" id="UP000054498">
    <property type="component" value="Unassembled WGS sequence"/>
</dbReference>
<dbReference type="EMBL" id="KK103268">
    <property type="protein sequence ID" value="KIY95887.1"/>
    <property type="molecule type" value="Genomic_DNA"/>
</dbReference>
<evidence type="ECO:0000313" key="3">
    <source>
        <dbReference type="EMBL" id="KIY95887.1"/>
    </source>
</evidence>
<feature type="transmembrane region" description="Helical" evidence="2">
    <location>
        <begin position="182"/>
        <end position="206"/>
    </location>
</feature>
<dbReference type="OrthoDB" id="547932at2759"/>